<comment type="caution">
    <text evidence="1">The sequence shown here is derived from an EMBL/GenBank/DDBJ whole genome shotgun (WGS) entry which is preliminary data.</text>
</comment>
<organism evidence="1 2">
    <name type="scientific">Nocardioides conyzicola</name>
    <dbReference type="NCBI Taxonomy" id="1651781"/>
    <lineage>
        <taxon>Bacteria</taxon>
        <taxon>Bacillati</taxon>
        <taxon>Actinomycetota</taxon>
        <taxon>Actinomycetes</taxon>
        <taxon>Propionibacteriales</taxon>
        <taxon>Nocardioidaceae</taxon>
        <taxon>Nocardioides</taxon>
    </lineage>
</organism>
<proteinExistence type="predicted"/>
<name>A0ABP8Y2X2_9ACTN</name>
<accession>A0ABP8Y2X2</accession>
<reference evidence="2" key="1">
    <citation type="journal article" date="2019" name="Int. J. Syst. Evol. Microbiol.">
        <title>The Global Catalogue of Microorganisms (GCM) 10K type strain sequencing project: providing services to taxonomists for standard genome sequencing and annotation.</title>
        <authorList>
            <consortium name="The Broad Institute Genomics Platform"/>
            <consortium name="The Broad Institute Genome Sequencing Center for Infectious Disease"/>
            <person name="Wu L."/>
            <person name="Ma J."/>
        </authorList>
    </citation>
    <scope>NUCLEOTIDE SEQUENCE [LARGE SCALE GENOMIC DNA]</scope>
    <source>
        <strain evidence="2">JCM 18531</strain>
    </source>
</reference>
<protein>
    <submittedName>
        <fullName evidence="1">Uncharacterized protein</fullName>
    </submittedName>
</protein>
<evidence type="ECO:0000313" key="1">
    <source>
        <dbReference type="EMBL" id="GAA4718853.1"/>
    </source>
</evidence>
<gene>
    <name evidence="1" type="ORF">GCM10023349_43590</name>
</gene>
<evidence type="ECO:0000313" key="2">
    <source>
        <dbReference type="Proteomes" id="UP001499974"/>
    </source>
</evidence>
<dbReference type="Proteomes" id="UP001499974">
    <property type="component" value="Unassembled WGS sequence"/>
</dbReference>
<dbReference type="EMBL" id="BAABKM010000005">
    <property type="protein sequence ID" value="GAA4718853.1"/>
    <property type="molecule type" value="Genomic_DNA"/>
</dbReference>
<sequence length="66" mass="7090">MPGWLFELCHQVIVVLPPLSSDESSLPQAANANTPAQIAAIAALRVFDLIGKPFRSAYAACDVRHT</sequence>
<keyword evidence="2" id="KW-1185">Reference proteome</keyword>